<dbReference type="PROSITE" id="PS00463">
    <property type="entry name" value="ZN2_CY6_FUNGAL_1"/>
    <property type="match status" value="1"/>
</dbReference>
<dbReference type="OrthoDB" id="3172332at2759"/>
<keyword evidence="6" id="KW-0539">Nucleus</keyword>
<keyword evidence="2" id="KW-0862">Zinc</keyword>
<evidence type="ECO:0000256" key="7">
    <source>
        <dbReference type="SAM" id="MobiDB-lite"/>
    </source>
</evidence>
<evidence type="ECO:0000313" key="9">
    <source>
        <dbReference type="EMBL" id="PMD12563.1"/>
    </source>
</evidence>
<evidence type="ECO:0000256" key="3">
    <source>
        <dbReference type="ARBA" id="ARBA00023015"/>
    </source>
</evidence>
<proteinExistence type="predicted"/>
<dbReference type="GO" id="GO:0000981">
    <property type="term" value="F:DNA-binding transcription factor activity, RNA polymerase II-specific"/>
    <property type="evidence" value="ECO:0007669"/>
    <property type="project" value="InterPro"/>
</dbReference>
<dbReference type="InterPro" id="IPR036864">
    <property type="entry name" value="Zn2-C6_fun-type_DNA-bd_sf"/>
</dbReference>
<reference evidence="9 10" key="1">
    <citation type="submission" date="2016-05" db="EMBL/GenBank/DDBJ databases">
        <title>A degradative enzymes factory behind the ericoid mycorrhizal symbiosis.</title>
        <authorList>
            <consortium name="DOE Joint Genome Institute"/>
            <person name="Martino E."/>
            <person name="Morin E."/>
            <person name="Grelet G."/>
            <person name="Kuo A."/>
            <person name="Kohler A."/>
            <person name="Daghino S."/>
            <person name="Barry K."/>
            <person name="Choi C."/>
            <person name="Cichocki N."/>
            <person name="Clum A."/>
            <person name="Copeland A."/>
            <person name="Hainaut M."/>
            <person name="Haridas S."/>
            <person name="Labutti K."/>
            <person name="Lindquist E."/>
            <person name="Lipzen A."/>
            <person name="Khouja H.-R."/>
            <person name="Murat C."/>
            <person name="Ohm R."/>
            <person name="Olson A."/>
            <person name="Spatafora J."/>
            <person name="Veneault-Fourrey C."/>
            <person name="Henrissat B."/>
            <person name="Grigoriev I."/>
            <person name="Martin F."/>
            <person name="Perotto S."/>
        </authorList>
    </citation>
    <scope>NUCLEOTIDE SEQUENCE [LARGE SCALE GENOMIC DNA]</scope>
    <source>
        <strain evidence="9 10">UAMH 7357</strain>
    </source>
</reference>
<keyword evidence="4" id="KW-0238">DNA-binding</keyword>
<dbReference type="AlphaFoldDB" id="A0A2J6PEZ0"/>
<feature type="region of interest" description="Disordered" evidence="7">
    <location>
        <begin position="91"/>
        <end position="111"/>
    </location>
</feature>
<sequence length="523" mass="58368">MEADPAFSPGISAVTAASANPSPAGIFSELQQQPHPRRRRKTPKVKTGCLTCRSRRVKCDESKPICKKCEKLCFSCSYPILVEKPKQRPRQPITNLHPLVPKTRPSHPTPSRIYVMKPSPQFTDENEARYFVYYCEGMSKQIGGPFPNKLWDYLIPQAGEAVPFIRKAVIALGALSKSHSMVRGRDPHHSYALSQYVQALNGMRKSIAENQADVRTALIGCLLVFCFESLQSHQDAASLHASSGVDLITSLCTRCAPKSWKDSEIGAELYAAFSGLNLQSLLFLDQRTAERHRSYKDGLGKAAACMPGEFGDLGECRRFWHYLMRRNLHFALEVRDSLARLSPTSALLAERDQYVRDICRWETASAPLLCRLSTPSSSTPQNRNTETGKEEVEDFLVATLLRIHAAMNIILLTRAFNPPESAYDKFLDQFRTIVNLSERIHHLLVSSSGSFAEGGEGGVFRFEIGILPALSQVSLLCRDRDVRKRAIRLLQKSKGYKEGIWDAEGVWAVGLWGCGLGVLRKKG</sequence>
<dbReference type="InterPro" id="IPR001138">
    <property type="entry name" value="Zn2Cys6_DnaBD"/>
</dbReference>
<evidence type="ECO:0000256" key="4">
    <source>
        <dbReference type="ARBA" id="ARBA00023125"/>
    </source>
</evidence>
<dbReference type="SMART" id="SM00066">
    <property type="entry name" value="GAL4"/>
    <property type="match status" value="1"/>
</dbReference>
<keyword evidence="1" id="KW-0479">Metal-binding</keyword>
<dbReference type="EMBL" id="KZ613547">
    <property type="protein sequence ID" value="PMD12563.1"/>
    <property type="molecule type" value="Genomic_DNA"/>
</dbReference>
<dbReference type="SUPFAM" id="SSF57701">
    <property type="entry name" value="Zn2/Cys6 DNA-binding domain"/>
    <property type="match status" value="1"/>
</dbReference>
<keyword evidence="10" id="KW-1185">Reference proteome</keyword>
<keyword evidence="5" id="KW-0804">Transcription</keyword>
<protein>
    <recommendedName>
        <fullName evidence="8">Zn(2)-C6 fungal-type domain-containing protein</fullName>
    </recommendedName>
</protein>
<dbReference type="PANTHER" id="PTHR36206:SF4">
    <property type="entry name" value="HYPOTHETICAL CONSERVED PROTEIN (EUROFUNG)-RELATED"/>
    <property type="match status" value="1"/>
</dbReference>
<dbReference type="PANTHER" id="PTHR36206">
    <property type="entry name" value="ASPERCRYPTIN BIOSYNTHESIS CLUSTER-SPECIFIC TRANSCRIPTION REGULATOR ATNN-RELATED"/>
    <property type="match status" value="1"/>
</dbReference>
<evidence type="ECO:0000256" key="6">
    <source>
        <dbReference type="ARBA" id="ARBA00023242"/>
    </source>
</evidence>
<dbReference type="GO" id="GO:0003677">
    <property type="term" value="F:DNA binding"/>
    <property type="evidence" value="ECO:0007669"/>
    <property type="project" value="UniProtKB-KW"/>
</dbReference>
<name>A0A2J6PEZ0_9HELO</name>
<evidence type="ECO:0000256" key="2">
    <source>
        <dbReference type="ARBA" id="ARBA00022833"/>
    </source>
</evidence>
<dbReference type="Pfam" id="PF00172">
    <property type="entry name" value="Zn_clus"/>
    <property type="match status" value="1"/>
</dbReference>
<organism evidence="9 10">
    <name type="scientific">Hyaloscypha hepaticicola</name>
    <dbReference type="NCBI Taxonomy" id="2082293"/>
    <lineage>
        <taxon>Eukaryota</taxon>
        <taxon>Fungi</taxon>
        <taxon>Dikarya</taxon>
        <taxon>Ascomycota</taxon>
        <taxon>Pezizomycotina</taxon>
        <taxon>Leotiomycetes</taxon>
        <taxon>Helotiales</taxon>
        <taxon>Hyaloscyphaceae</taxon>
        <taxon>Hyaloscypha</taxon>
    </lineage>
</organism>
<evidence type="ECO:0000259" key="8">
    <source>
        <dbReference type="PROSITE" id="PS50048"/>
    </source>
</evidence>
<dbReference type="GO" id="GO:0008270">
    <property type="term" value="F:zinc ion binding"/>
    <property type="evidence" value="ECO:0007669"/>
    <property type="project" value="InterPro"/>
</dbReference>
<dbReference type="CDD" id="cd00067">
    <property type="entry name" value="GAL4"/>
    <property type="match status" value="1"/>
</dbReference>
<evidence type="ECO:0000256" key="5">
    <source>
        <dbReference type="ARBA" id="ARBA00023163"/>
    </source>
</evidence>
<gene>
    <name evidence="9" type="ORF">NA56DRAFT_652380</name>
</gene>
<dbReference type="Gene3D" id="4.10.240.10">
    <property type="entry name" value="Zn(2)-C6 fungal-type DNA-binding domain"/>
    <property type="match status" value="1"/>
</dbReference>
<accession>A0A2J6PEZ0</accession>
<keyword evidence="3" id="KW-0805">Transcription regulation</keyword>
<dbReference type="Proteomes" id="UP000235672">
    <property type="component" value="Unassembled WGS sequence"/>
</dbReference>
<dbReference type="InterPro" id="IPR052360">
    <property type="entry name" value="Transcr_Regulatory_Proteins"/>
</dbReference>
<feature type="region of interest" description="Disordered" evidence="7">
    <location>
        <begin position="22"/>
        <end position="42"/>
    </location>
</feature>
<evidence type="ECO:0000256" key="1">
    <source>
        <dbReference type="ARBA" id="ARBA00022723"/>
    </source>
</evidence>
<feature type="domain" description="Zn(2)-C6 fungal-type" evidence="8">
    <location>
        <begin position="48"/>
        <end position="78"/>
    </location>
</feature>
<evidence type="ECO:0000313" key="10">
    <source>
        <dbReference type="Proteomes" id="UP000235672"/>
    </source>
</evidence>
<dbReference type="PROSITE" id="PS50048">
    <property type="entry name" value="ZN2_CY6_FUNGAL_2"/>
    <property type="match status" value="1"/>
</dbReference>